<dbReference type="Proteomes" id="UP000294547">
    <property type="component" value="Unassembled WGS sequence"/>
</dbReference>
<dbReference type="Pfam" id="PF24793">
    <property type="entry name" value="GINT1_N"/>
    <property type="match status" value="1"/>
</dbReference>
<dbReference type="RefSeq" id="WP_126540546.1">
    <property type="nucleotide sequence ID" value="NZ_BSPM01000002.1"/>
</dbReference>
<evidence type="ECO:0000313" key="3">
    <source>
        <dbReference type="Proteomes" id="UP000294547"/>
    </source>
</evidence>
<dbReference type="SUPFAM" id="SSF75005">
    <property type="entry name" value="Arabinanase/levansucrase/invertase"/>
    <property type="match status" value="1"/>
</dbReference>
<protein>
    <recommendedName>
        <fullName evidence="1">Glucosamine inositolphosphorylceramide transferase 1 N-terminal domain-containing protein</fullName>
    </recommendedName>
</protein>
<name>A0A4R6R875_9HYPH</name>
<reference evidence="2 3" key="1">
    <citation type="submission" date="2019-03" db="EMBL/GenBank/DDBJ databases">
        <title>Genomic Encyclopedia of Type Strains, Phase IV (KMG-IV): sequencing the most valuable type-strain genomes for metagenomic binning, comparative biology and taxonomic classification.</title>
        <authorList>
            <person name="Goeker M."/>
        </authorList>
    </citation>
    <scope>NUCLEOTIDE SEQUENCE [LARGE SCALE GENOMIC DNA]</scope>
    <source>
        <strain evidence="2 3">DSM 102969</strain>
    </source>
</reference>
<evidence type="ECO:0000259" key="1">
    <source>
        <dbReference type="Pfam" id="PF24793"/>
    </source>
</evidence>
<dbReference type="InterPro" id="IPR023296">
    <property type="entry name" value="Glyco_hydro_beta-prop_sf"/>
</dbReference>
<accession>A0A4R6R875</accession>
<evidence type="ECO:0000313" key="2">
    <source>
        <dbReference type="EMBL" id="TDP81965.1"/>
    </source>
</evidence>
<comment type="caution">
    <text evidence="2">The sequence shown here is derived from an EMBL/GenBank/DDBJ whole genome shotgun (WGS) entry which is preliminary data.</text>
</comment>
<dbReference type="InterPro" id="IPR056442">
    <property type="entry name" value="GINT1_N"/>
</dbReference>
<sequence length="495" mass="52363">MSFALVLPSPAAMVWHRAAVDAVAAATGEAVQVVRVAAPPLPTPVRLLIELERLVRGVRPGHPALPDPAPPAGEAAVAAGRLAIDLAAGPATGRRLVLRCDGLPVDLGAAAAMTAGTTPVLTLDLEDGTERRRLVAWAVAVENRSVFVAGLSNIYGRAIDLVARAARQVAAGRPAEAIDLGPVATPGPAVRAGSAAGFMAASIANVATRRLGRMLRLKPEWHVGVRPDDGSDGIPDLAGRPFRLIPDDGARFLADPFPAARDGRRVVFVEELPFSTGKGVISSVEIAADGTPGALRPVLELDCHLSYPYLLEEDGTLYMVPETSGRGTVELWRCIDFPGRWELDTVLISGCDLSDASPMRDGEGWAMFANGRARWCSTWDAVELWRAPALRGPWRRCGDGPFLVDVRTARPAGAPFHVGGRVVRPVQDSSERYGGALAFAAMDDLGARPAQTVVRRVRPAAPLLGLHTWNRGGGLEVVDVFGPRIRGPVVVARPD</sequence>
<gene>
    <name evidence="2" type="ORF">EDD54_4226</name>
</gene>
<proteinExistence type="predicted"/>
<feature type="domain" description="Glucosamine inositolphosphorylceramide transferase 1 N-terminal" evidence="1">
    <location>
        <begin position="250"/>
        <end position="470"/>
    </location>
</feature>
<dbReference type="AlphaFoldDB" id="A0A4R6R875"/>
<organism evidence="2 3">
    <name type="scientific">Oharaeibacter diazotrophicus</name>
    <dbReference type="NCBI Taxonomy" id="1920512"/>
    <lineage>
        <taxon>Bacteria</taxon>
        <taxon>Pseudomonadati</taxon>
        <taxon>Pseudomonadota</taxon>
        <taxon>Alphaproteobacteria</taxon>
        <taxon>Hyphomicrobiales</taxon>
        <taxon>Pleomorphomonadaceae</taxon>
        <taxon>Oharaeibacter</taxon>
    </lineage>
</organism>
<dbReference type="OrthoDB" id="3771157at2"/>
<keyword evidence="3" id="KW-1185">Reference proteome</keyword>
<dbReference type="EMBL" id="SNXY01000011">
    <property type="protein sequence ID" value="TDP81965.1"/>
    <property type="molecule type" value="Genomic_DNA"/>
</dbReference>